<protein>
    <submittedName>
        <fullName evidence="9">Uncharacterized protein</fullName>
    </submittedName>
</protein>
<keyword evidence="5" id="KW-1133">Transmembrane helix</keyword>
<organism evidence="9 10">
    <name type="scientific">Cannabis sativa</name>
    <name type="common">Hemp</name>
    <name type="synonym">Marijuana</name>
    <dbReference type="NCBI Taxonomy" id="3483"/>
    <lineage>
        <taxon>Eukaryota</taxon>
        <taxon>Viridiplantae</taxon>
        <taxon>Streptophyta</taxon>
        <taxon>Embryophyta</taxon>
        <taxon>Tracheophyta</taxon>
        <taxon>Spermatophyta</taxon>
        <taxon>Magnoliopsida</taxon>
        <taxon>eudicotyledons</taxon>
        <taxon>Gunneridae</taxon>
        <taxon>Pentapetalae</taxon>
        <taxon>rosids</taxon>
        <taxon>fabids</taxon>
        <taxon>Rosales</taxon>
        <taxon>Cannabaceae</taxon>
        <taxon>Cannabis</taxon>
    </lineage>
</organism>
<keyword evidence="4" id="KW-0812">Transmembrane</keyword>
<dbReference type="Proteomes" id="UP000583929">
    <property type="component" value="Unassembled WGS sequence"/>
</dbReference>
<evidence type="ECO:0000256" key="2">
    <source>
        <dbReference type="ARBA" id="ARBA00007079"/>
    </source>
</evidence>
<comment type="caution">
    <text evidence="9">The sequence shown here is derived from an EMBL/GenBank/DDBJ whole genome shotgun (WGS) entry which is preliminary data.</text>
</comment>
<evidence type="ECO:0000256" key="4">
    <source>
        <dbReference type="ARBA" id="ARBA00022692"/>
    </source>
</evidence>
<dbReference type="PANTHER" id="PTHR31086">
    <property type="entry name" value="ALUMINUM-ACTIVATED MALATE TRANSPORTER 10"/>
    <property type="match status" value="1"/>
</dbReference>
<sequence>MLFTLSSNCKLVLNSKAKDEQLTNFAKWEPWHGKFGLYYPWGKYLQLGDHLRELAFSIISLTSCLQYSKQEKYFDGLETGDLSLFLIVEILVNPEFAVYKVYNQIIEIIDSSSLEVLFLSTRLFKSKVLSTSWGTHGAKSFNQT</sequence>
<evidence type="ECO:0000256" key="7">
    <source>
        <dbReference type="ARBA" id="ARBA00023136"/>
    </source>
</evidence>
<evidence type="ECO:0000313" key="9">
    <source>
        <dbReference type="EMBL" id="KAF4400793.1"/>
    </source>
</evidence>
<keyword evidence="7" id="KW-0472">Membrane</keyword>
<name>A0A7J6HZX0_CANSA</name>
<reference evidence="9 10" key="1">
    <citation type="journal article" date="2020" name="bioRxiv">
        <title>Sequence and annotation of 42 cannabis genomes reveals extensive copy number variation in cannabinoid synthesis and pathogen resistance genes.</title>
        <authorList>
            <person name="Mckernan K.J."/>
            <person name="Helbert Y."/>
            <person name="Kane L.T."/>
            <person name="Ebling H."/>
            <person name="Zhang L."/>
            <person name="Liu B."/>
            <person name="Eaton Z."/>
            <person name="Mclaughlin S."/>
            <person name="Kingan S."/>
            <person name="Baybayan P."/>
            <person name="Concepcion G."/>
            <person name="Jordan M."/>
            <person name="Riva A."/>
            <person name="Barbazuk W."/>
            <person name="Harkins T."/>
        </authorList>
    </citation>
    <scope>NUCLEOTIDE SEQUENCE [LARGE SCALE GENOMIC DNA]</scope>
    <source>
        <strain evidence="10">cv. Jamaican Lion 4</strain>
        <tissue evidence="9">Leaf</tissue>
    </source>
</reference>
<evidence type="ECO:0000256" key="3">
    <source>
        <dbReference type="ARBA" id="ARBA00022448"/>
    </source>
</evidence>
<dbReference type="GO" id="GO:0016020">
    <property type="term" value="C:membrane"/>
    <property type="evidence" value="ECO:0007669"/>
    <property type="project" value="UniProtKB-SubCell"/>
</dbReference>
<dbReference type="GO" id="GO:0034220">
    <property type="term" value="P:monoatomic ion transmembrane transport"/>
    <property type="evidence" value="ECO:0007669"/>
    <property type="project" value="UniProtKB-KW"/>
</dbReference>
<proteinExistence type="inferred from homology"/>
<evidence type="ECO:0000256" key="8">
    <source>
        <dbReference type="ARBA" id="ARBA00023303"/>
    </source>
</evidence>
<evidence type="ECO:0000256" key="1">
    <source>
        <dbReference type="ARBA" id="ARBA00004141"/>
    </source>
</evidence>
<keyword evidence="10" id="KW-1185">Reference proteome</keyword>
<evidence type="ECO:0000313" key="10">
    <source>
        <dbReference type="Proteomes" id="UP000583929"/>
    </source>
</evidence>
<comment type="subcellular location">
    <subcellularLocation>
        <location evidence="1">Membrane</location>
        <topology evidence="1">Multi-pass membrane protein</topology>
    </subcellularLocation>
</comment>
<keyword evidence="3" id="KW-0813">Transport</keyword>
<dbReference type="GO" id="GO:0015743">
    <property type="term" value="P:malate transport"/>
    <property type="evidence" value="ECO:0007669"/>
    <property type="project" value="InterPro"/>
</dbReference>
<dbReference type="AlphaFoldDB" id="A0A7J6HZX0"/>
<comment type="similarity">
    <text evidence="2">Belongs to the aromatic acid exporter (TC 2.A.85) family.</text>
</comment>
<keyword evidence="8" id="KW-0407">Ion channel</keyword>
<dbReference type="EMBL" id="JAATIQ010000015">
    <property type="protein sequence ID" value="KAF4400793.1"/>
    <property type="molecule type" value="Genomic_DNA"/>
</dbReference>
<dbReference type="Pfam" id="PF11744">
    <property type="entry name" value="ALMT"/>
    <property type="match status" value="1"/>
</dbReference>
<evidence type="ECO:0000256" key="6">
    <source>
        <dbReference type="ARBA" id="ARBA00023065"/>
    </source>
</evidence>
<accession>A0A7J6HZX0</accession>
<dbReference type="InterPro" id="IPR020966">
    <property type="entry name" value="ALMT"/>
</dbReference>
<evidence type="ECO:0000256" key="5">
    <source>
        <dbReference type="ARBA" id="ARBA00022989"/>
    </source>
</evidence>
<gene>
    <name evidence="9" type="ORF">G4B88_001348</name>
</gene>
<keyword evidence="6" id="KW-0406">Ion transport</keyword>